<protein>
    <submittedName>
        <fullName evidence="1">GAF domain-containing protein</fullName>
    </submittedName>
</protein>
<proteinExistence type="predicted"/>
<dbReference type="Proteomes" id="UP001168613">
    <property type="component" value="Unassembled WGS sequence"/>
</dbReference>
<sequence>MSNLSTSSRITSAHFPLDTACAIAQASGGEDPQALFQLLDHSAHAVLQHQLLTINLYQAPLEQLTRLYSSNTQAYPIGGSKNKKGVPWGAHVLQQGRVYIGEGPEALRWAFDDHVLIQQLGLRSVINVPVRFRQQCLGTVNFLMPYDSIGDAQREMAILCALLALPGLLQAHQKQA</sequence>
<accession>A0ABT8EG03</accession>
<keyword evidence="2" id="KW-1185">Reference proteome</keyword>
<name>A0ABT8EG03_9BURK</name>
<organism evidence="1 2">
    <name type="scientific">Alcaligenes endophyticus</name>
    <dbReference type="NCBI Taxonomy" id="1929088"/>
    <lineage>
        <taxon>Bacteria</taxon>
        <taxon>Pseudomonadati</taxon>
        <taxon>Pseudomonadota</taxon>
        <taxon>Betaproteobacteria</taxon>
        <taxon>Burkholderiales</taxon>
        <taxon>Alcaligenaceae</taxon>
        <taxon>Alcaligenes</taxon>
    </lineage>
</organism>
<dbReference type="Gene3D" id="3.30.450.40">
    <property type="match status" value="1"/>
</dbReference>
<dbReference type="RefSeq" id="WP_266122461.1">
    <property type="nucleotide sequence ID" value="NZ_JAJHNU010000001.1"/>
</dbReference>
<comment type="caution">
    <text evidence="1">The sequence shown here is derived from an EMBL/GenBank/DDBJ whole genome shotgun (WGS) entry which is preliminary data.</text>
</comment>
<gene>
    <name evidence="1" type="ORF">LMS43_02780</name>
</gene>
<reference evidence="1" key="1">
    <citation type="submission" date="2021-11" db="EMBL/GenBank/DDBJ databases">
        <title>Draft genome sequence of Alcaligenes endophyticus type strain CCUG 75668T.</title>
        <authorList>
            <person name="Salva-Serra F."/>
            <person name="Duran R.E."/>
            <person name="Seeger M."/>
            <person name="Moore E.R.B."/>
            <person name="Jaen-Luchoro D."/>
        </authorList>
    </citation>
    <scope>NUCLEOTIDE SEQUENCE</scope>
    <source>
        <strain evidence="1">CCUG 75668</strain>
    </source>
</reference>
<dbReference type="InterPro" id="IPR029016">
    <property type="entry name" value="GAF-like_dom_sf"/>
</dbReference>
<dbReference type="SUPFAM" id="SSF55781">
    <property type="entry name" value="GAF domain-like"/>
    <property type="match status" value="1"/>
</dbReference>
<evidence type="ECO:0000313" key="1">
    <source>
        <dbReference type="EMBL" id="MDN4120209.1"/>
    </source>
</evidence>
<evidence type="ECO:0000313" key="2">
    <source>
        <dbReference type="Proteomes" id="UP001168613"/>
    </source>
</evidence>
<dbReference type="EMBL" id="JAJHNU010000001">
    <property type="protein sequence ID" value="MDN4120209.1"/>
    <property type="molecule type" value="Genomic_DNA"/>
</dbReference>